<dbReference type="GO" id="GO:0008270">
    <property type="term" value="F:zinc ion binding"/>
    <property type="evidence" value="ECO:0007669"/>
    <property type="project" value="InterPro"/>
</dbReference>
<reference evidence="8 9" key="1">
    <citation type="submission" date="2015-01" db="EMBL/GenBank/DDBJ databases">
        <title>The Genome Sequence of Capronia semiimmersa CBS27337.</title>
        <authorList>
            <consortium name="The Broad Institute Genomics Platform"/>
            <person name="Cuomo C."/>
            <person name="de Hoog S."/>
            <person name="Gorbushina A."/>
            <person name="Stielow B."/>
            <person name="Teixiera M."/>
            <person name="Abouelleil A."/>
            <person name="Chapman S.B."/>
            <person name="Priest M."/>
            <person name="Young S.K."/>
            <person name="Wortman J."/>
            <person name="Nusbaum C."/>
            <person name="Birren B."/>
        </authorList>
    </citation>
    <scope>NUCLEOTIDE SEQUENCE [LARGE SCALE GENOMIC DNA]</scope>
    <source>
        <strain evidence="8 9">CBS 27337</strain>
    </source>
</reference>
<dbReference type="SMART" id="SM00066">
    <property type="entry name" value="GAL4"/>
    <property type="match status" value="1"/>
</dbReference>
<dbReference type="PANTHER" id="PTHR47540">
    <property type="entry name" value="THIAMINE REPRESSIBLE GENES REGULATORY PROTEIN THI5"/>
    <property type="match status" value="1"/>
</dbReference>
<evidence type="ECO:0000256" key="1">
    <source>
        <dbReference type="ARBA" id="ARBA00004123"/>
    </source>
</evidence>
<dbReference type="InterPro" id="IPR051711">
    <property type="entry name" value="Stress_Response_Reg"/>
</dbReference>
<feature type="compositionally biased region" description="Basic and acidic residues" evidence="6">
    <location>
        <begin position="410"/>
        <end position="420"/>
    </location>
</feature>
<dbReference type="GO" id="GO:0000981">
    <property type="term" value="F:DNA-binding transcription factor activity, RNA polymerase II-specific"/>
    <property type="evidence" value="ECO:0007669"/>
    <property type="project" value="InterPro"/>
</dbReference>
<dbReference type="Gene3D" id="4.10.240.10">
    <property type="entry name" value="Zn(2)-C6 fungal-type DNA-binding domain"/>
    <property type="match status" value="1"/>
</dbReference>
<dbReference type="InterPro" id="IPR001138">
    <property type="entry name" value="Zn2Cys6_DnaBD"/>
</dbReference>
<proteinExistence type="predicted"/>
<keyword evidence="2" id="KW-0805">Transcription regulation</keyword>
<evidence type="ECO:0000259" key="7">
    <source>
        <dbReference type="PROSITE" id="PS50048"/>
    </source>
</evidence>
<organism evidence="8 9">
    <name type="scientific">Phialophora macrospora</name>
    <dbReference type="NCBI Taxonomy" id="1851006"/>
    <lineage>
        <taxon>Eukaryota</taxon>
        <taxon>Fungi</taxon>
        <taxon>Dikarya</taxon>
        <taxon>Ascomycota</taxon>
        <taxon>Pezizomycotina</taxon>
        <taxon>Eurotiomycetes</taxon>
        <taxon>Chaetothyriomycetidae</taxon>
        <taxon>Chaetothyriales</taxon>
        <taxon>Herpotrichiellaceae</taxon>
        <taxon>Phialophora</taxon>
    </lineage>
</organism>
<dbReference type="Pfam" id="PF00172">
    <property type="entry name" value="Zn_clus"/>
    <property type="match status" value="1"/>
</dbReference>
<evidence type="ECO:0000256" key="5">
    <source>
        <dbReference type="ARBA" id="ARBA00023242"/>
    </source>
</evidence>
<keyword evidence="5" id="KW-0539">Nucleus</keyword>
<evidence type="ECO:0000256" key="6">
    <source>
        <dbReference type="SAM" id="MobiDB-lite"/>
    </source>
</evidence>
<feature type="domain" description="Zn(2)-C6 fungal-type" evidence="7">
    <location>
        <begin position="93"/>
        <end position="122"/>
    </location>
</feature>
<evidence type="ECO:0000256" key="2">
    <source>
        <dbReference type="ARBA" id="ARBA00023015"/>
    </source>
</evidence>
<dbReference type="Proteomes" id="UP000054266">
    <property type="component" value="Unassembled WGS sequence"/>
</dbReference>
<protein>
    <recommendedName>
        <fullName evidence="7">Zn(2)-C6 fungal-type domain-containing protein</fullName>
    </recommendedName>
</protein>
<dbReference type="PANTHER" id="PTHR47540:SF2">
    <property type="entry name" value="ZN(II)2CYS6 TRANSCRIPTION FACTOR (EUROFUNG)"/>
    <property type="match status" value="1"/>
</dbReference>
<feature type="region of interest" description="Disordered" evidence="6">
    <location>
        <begin position="196"/>
        <end position="234"/>
    </location>
</feature>
<dbReference type="PROSITE" id="PS00463">
    <property type="entry name" value="ZN2_CY6_FUNGAL_1"/>
    <property type="match status" value="1"/>
</dbReference>
<evidence type="ECO:0000313" key="9">
    <source>
        <dbReference type="Proteomes" id="UP000054266"/>
    </source>
</evidence>
<name>A0A0D2DSN6_9EURO</name>
<dbReference type="GO" id="GO:0043565">
    <property type="term" value="F:sequence-specific DNA binding"/>
    <property type="evidence" value="ECO:0007669"/>
    <property type="project" value="TreeGrafter"/>
</dbReference>
<dbReference type="GO" id="GO:0045944">
    <property type="term" value="P:positive regulation of transcription by RNA polymerase II"/>
    <property type="evidence" value="ECO:0007669"/>
    <property type="project" value="TreeGrafter"/>
</dbReference>
<keyword evidence="4" id="KW-0804">Transcription</keyword>
<feature type="region of interest" description="Disordered" evidence="6">
    <location>
        <begin position="361"/>
        <end position="420"/>
    </location>
</feature>
<keyword evidence="9" id="KW-1185">Reference proteome</keyword>
<evidence type="ECO:0000256" key="4">
    <source>
        <dbReference type="ARBA" id="ARBA00023163"/>
    </source>
</evidence>
<dbReference type="AlphaFoldDB" id="A0A0D2DSN6"/>
<dbReference type="PROSITE" id="PS50048">
    <property type="entry name" value="ZN2_CY6_FUNGAL_2"/>
    <property type="match status" value="1"/>
</dbReference>
<dbReference type="STRING" id="5601.A0A0D2DSN6"/>
<feature type="compositionally biased region" description="Polar residues" evidence="6">
    <location>
        <begin position="198"/>
        <end position="212"/>
    </location>
</feature>
<evidence type="ECO:0000313" key="8">
    <source>
        <dbReference type="EMBL" id="KIW65187.1"/>
    </source>
</evidence>
<dbReference type="InterPro" id="IPR036864">
    <property type="entry name" value="Zn2-C6_fun-type_DNA-bd_sf"/>
</dbReference>
<dbReference type="EMBL" id="KN846960">
    <property type="protein sequence ID" value="KIW65187.1"/>
    <property type="molecule type" value="Genomic_DNA"/>
</dbReference>
<accession>A0A0D2DSN6</accession>
<keyword evidence="3" id="KW-0238">DNA-binding</keyword>
<comment type="subcellular location">
    <subcellularLocation>
        <location evidence="1">Nucleus</location>
    </subcellularLocation>
</comment>
<dbReference type="GO" id="GO:0005634">
    <property type="term" value="C:nucleus"/>
    <property type="evidence" value="ECO:0007669"/>
    <property type="project" value="UniProtKB-SubCell"/>
</dbReference>
<dbReference type="CDD" id="cd00067">
    <property type="entry name" value="GAL4"/>
    <property type="match status" value="1"/>
</dbReference>
<dbReference type="SUPFAM" id="SSF57701">
    <property type="entry name" value="Zn2/Cys6 DNA-binding domain"/>
    <property type="match status" value="1"/>
</dbReference>
<gene>
    <name evidence="8" type="ORF">PV04_07467</name>
</gene>
<evidence type="ECO:0000256" key="3">
    <source>
        <dbReference type="ARBA" id="ARBA00023125"/>
    </source>
</evidence>
<dbReference type="HOGENOM" id="CLU_054068_0_0_1"/>
<sequence length="420" mass="46132">MFWFSDMSGHPAQCHTLMWIEPNPRHVLACTQPLGPFLPWTTRVPAAYFPTFIPSAAFVLLYLNARHAASIFLYNEMFSRSCAGNTRDRVTRACERCRLKKAKCDGKVPCSRCCADNEVCRYSLRRRQASGSASQKQKDQVLYDNESYKAGVMELYKRVISGRGLEDSVRDVEVNTNITTILDRIGVLNQDGDAGTVSGVSSTMMRSESVSPTRKRPRPPAIAPNLNKAVQSPMPPVTYLPPRPASSNQISSNRLSASATAKMITRPSSSFEPSAPPFKADNNTAHSSIYQPTSSPWSRPMSGTPISQCNMGDMATTTAWVNSDWGGTGERLPPTSMPTKNSYYHAVTPWSQALRAQEYPPQWEGSFSSSYPPLSFPPPDSALADAGGRTLSLDTRDRAGTKSLNLINDGAERPFDEGTL</sequence>